<gene>
    <name evidence="1" type="ORF">CGZ91_01910</name>
</gene>
<keyword evidence="2" id="KW-1185">Reference proteome</keyword>
<dbReference type="PANTHER" id="PTHR36932:SF1">
    <property type="entry name" value="CAPSULAR POLYSACCHARIDE BIOSYNTHESIS PROTEIN"/>
    <property type="match status" value="1"/>
</dbReference>
<dbReference type="AlphaFoldDB" id="A0A255EL91"/>
<dbReference type="RefSeq" id="WP_094452269.1">
    <property type="nucleotide sequence ID" value="NZ_NMVJ01000001.1"/>
</dbReference>
<protein>
    <recommendedName>
        <fullName evidence="3">Phenylacetate--CoA ligase family protein</fullName>
    </recommendedName>
</protein>
<evidence type="ECO:0000313" key="1">
    <source>
        <dbReference type="EMBL" id="OYN92286.1"/>
    </source>
</evidence>
<sequence>MIGSSLRHTAAVALTRGQLEPVAAEVEAALRGGQPTPAKRIAIMKHALEQVPFYRRLGEVAFIDLPVVDKALIRASQDDFLAAGFDRSKLAATHTSGSTGIPFTTYQDGAKVLRHRGSLVANYRFVGADPWGPFLHTKQWGTLTSRQRWVMQLTKNHFAYAGVHQDPRPPAAIAGWLKRHPGAVAMGYSSYLEGLFRAWDESGLSIPPGTVRAVVGISEPASPFLTILTKRLFGVSPRMRYSNMEMGLIAFSGEDMSVYHIDTSSFHVEILEVDSNRPADPGQSGRIIVTDLTNRAMPLLRYDTGDLGRFVVSNDGVLDRSRLTDIQGRRLDVIHAGDAEHPRRLHALQIWGLTTRISEIRQFQLRQHSLGHFTWILNAPASAELEGRLRAILEAVVGPTEQCDFTYVDEVPVLASGKRQFFVNEIEESP</sequence>
<reference evidence="1 2" key="1">
    <citation type="submission" date="2017-07" db="EMBL/GenBank/DDBJ databases">
        <title>Draft whole genome sequences of clinical Proprionibacteriaceae strains.</title>
        <authorList>
            <person name="Bernier A.-M."/>
            <person name="Bernard K."/>
            <person name="Domingo M.-C."/>
        </authorList>
    </citation>
    <scope>NUCLEOTIDE SEQUENCE [LARGE SCALE GENOMIC DNA]</scope>
    <source>
        <strain evidence="1 2">NML 150081</strain>
    </source>
</reference>
<name>A0A255EL91_9ACTN</name>
<dbReference type="PANTHER" id="PTHR36932">
    <property type="entry name" value="CAPSULAR POLYSACCHARIDE BIOSYNTHESIS PROTEIN"/>
    <property type="match status" value="1"/>
</dbReference>
<comment type="caution">
    <text evidence="1">The sequence shown here is derived from an EMBL/GenBank/DDBJ whole genome shotgun (WGS) entry which is preliminary data.</text>
</comment>
<proteinExistence type="predicted"/>
<dbReference type="InterPro" id="IPR053158">
    <property type="entry name" value="CapK_Type1_Caps_Biosynth"/>
</dbReference>
<accession>A0A255EL91</accession>
<dbReference type="Gene3D" id="3.40.50.12780">
    <property type="entry name" value="N-terminal domain of ligase-like"/>
    <property type="match status" value="1"/>
</dbReference>
<dbReference type="SUPFAM" id="SSF56801">
    <property type="entry name" value="Acetyl-CoA synthetase-like"/>
    <property type="match status" value="1"/>
</dbReference>
<evidence type="ECO:0008006" key="3">
    <source>
        <dbReference type="Google" id="ProtNLM"/>
    </source>
</evidence>
<organism evidence="1 2">
    <name type="scientific">Parenemella sanctibonifatiensis</name>
    <dbReference type="NCBI Taxonomy" id="2016505"/>
    <lineage>
        <taxon>Bacteria</taxon>
        <taxon>Bacillati</taxon>
        <taxon>Actinomycetota</taxon>
        <taxon>Actinomycetes</taxon>
        <taxon>Propionibacteriales</taxon>
        <taxon>Propionibacteriaceae</taxon>
        <taxon>Parenemella</taxon>
    </lineage>
</organism>
<dbReference type="EMBL" id="NMVJ01000001">
    <property type="protein sequence ID" value="OYN92286.1"/>
    <property type="molecule type" value="Genomic_DNA"/>
</dbReference>
<dbReference type="Proteomes" id="UP000216300">
    <property type="component" value="Unassembled WGS sequence"/>
</dbReference>
<evidence type="ECO:0000313" key="2">
    <source>
        <dbReference type="Proteomes" id="UP000216300"/>
    </source>
</evidence>
<dbReference type="OrthoDB" id="580775at2"/>
<dbReference type="InterPro" id="IPR042099">
    <property type="entry name" value="ANL_N_sf"/>
</dbReference>